<evidence type="ECO:0000259" key="4">
    <source>
        <dbReference type="PROSITE" id="PS51186"/>
    </source>
</evidence>
<dbReference type="Pfam" id="PF13302">
    <property type="entry name" value="Acetyltransf_3"/>
    <property type="match status" value="1"/>
</dbReference>
<dbReference type="GO" id="GO:0005737">
    <property type="term" value="C:cytoplasm"/>
    <property type="evidence" value="ECO:0007669"/>
    <property type="project" value="TreeGrafter"/>
</dbReference>
<dbReference type="PANTHER" id="PTHR43792">
    <property type="entry name" value="GNAT FAMILY, PUTATIVE (AFU_ORTHOLOGUE AFUA_3G00765)-RELATED-RELATED"/>
    <property type="match status" value="1"/>
</dbReference>
<dbReference type="AlphaFoldDB" id="A0A926WC69"/>
<dbReference type="SUPFAM" id="SSF55729">
    <property type="entry name" value="Acyl-CoA N-acyltransferases (Nat)"/>
    <property type="match status" value="1"/>
</dbReference>
<name>A0A926WC69_9NOST</name>
<dbReference type="RefSeq" id="WP_190555907.1">
    <property type="nucleotide sequence ID" value="NZ_JACJQU010000001.1"/>
</dbReference>
<dbReference type="PANTHER" id="PTHR43792:SF8">
    <property type="entry name" value="[RIBOSOMAL PROTEIN US5]-ALANINE N-ACETYLTRANSFERASE"/>
    <property type="match status" value="1"/>
</dbReference>
<evidence type="ECO:0000256" key="1">
    <source>
        <dbReference type="ARBA" id="ARBA00022679"/>
    </source>
</evidence>
<dbReference type="PROSITE" id="PS51186">
    <property type="entry name" value="GNAT"/>
    <property type="match status" value="1"/>
</dbReference>
<dbReference type="GO" id="GO:0008999">
    <property type="term" value="F:protein-N-terminal-alanine acetyltransferase activity"/>
    <property type="evidence" value="ECO:0007669"/>
    <property type="project" value="TreeGrafter"/>
</dbReference>
<proteinExistence type="inferred from homology"/>
<comment type="similarity">
    <text evidence="3">Belongs to the acetyltransferase family. RimJ subfamily.</text>
</comment>
<dbReference type="InterPro" id="IPR016181">
    <property type="entry name" value="Acyl_CoA_acyltransferase"/>
</dbReference>
<evidence type="ECO:0000256" key="3">
    <source>
        <dbReference type="ARBA" id="ARBA00038502"/>
    </source>
</evidence>
<sequence>MKSELPLITTNRLLLRVAIPEDIPQIIQYFTINKAYLTPFFPTWVDGFFTAEYWQYQIEQYHLELIHDCALRLFIYHQINPKEIIGVVNFSSFVRGAASFCNVGYSLAEAAQGYGYMTEALKAGTEYIFQELNFHRIMANYMPHNRRSGNVLKRLGFVIEGYARDYLLINGKWEDHMLTSLTNHNWKP</sequence>
<evidence type="ECO:0000313" key="6">
    <source>
        <dbReference type="Proteomes" id="UP000662185"/>
    </source>
</evidence>
<keyword evidence="1" id="KW-0808">Transferase</keyword>
<dbReference type="Gene3D" id="3.40.630.30">
    <property type="match status" value="1"/>
</dbReference>
<comment type="caution">
    <text evidence="5">The sequence shown here is derived from an EMBL/GenBank/DDBJ whole genome shotgun (WGS) entry which is preliminary data.</text>
</comment>
<accession>A0A926WC69</accession>
<protein>
    <submittedName>
        <fullName evidence="5">GNAT family N-acetyltransferase</fullName>
    </submittedName>
</protein>
<gene>
    <name evidence="5" type="ORF">H6G06_00170</name>
</gene>
<dbReference type="InterPro" id="IPR000182">
    <property type="entry name" value="GNAT_dom"/>
</dbReference>
<reference evidence="6" key="1">
    <citation type="journal article" date="2020" name="ISME J.">
        <title>Comparative genomics reveals insights into cyanobacterial evolution and habitat adaptation.</title>
        <authorList>
            <person name="Chen M.Y."/>
            <person name="Teng W.K."/>
            <person name="Zhao L."/>
            <person name="Hu C.X."/>
            <person name="Zhou Y.K."/>
            <person name="Han B.P."/>
            <person name="Song L.R."/>
            <person name="Shu W.S."/>
        </authorList>
    </citation>
    <scope>NUCLEOTIDE SEQUENCE [LARGE SCALE GENOMIC DNA]</scope>
    <source>
        <strain evidence="6">FACHB-251</strain>
    </source>
</reference>
<dbReference type="EMBL" id="JACJQU010000001">
    <property type="protein sequence ID" value="MBD2291931.1"/>
    <property type="molecule type" value="Genomic_DNA"/>
</dbReference>
<keyword evidence="2" id="KW-0012">Acyltransferase</keyword>
<keyword evidence="6" id="KW-1185">Reference proteome</keyword>
<organism evidence="5 6">
    <name type="scientific">Anabaena sphaerica FACHB-251</name>
    <dbReference type="NCBI Taxonomy" id="2692883"/>
    <lineage>
        <taxon>Bacteria</taxon>
        <taxon>Bacillati</taxon>
        <taxon>Cyanobacteriota</taxon>
        <taxon>Cyanophyceae</taxon>
        <taxon>Nostocales</taxon>
        <taxon>Nostocaceae</taxon>
        <taxon>Anabaena</taxon>
    </lineage>
</organism>
<evidence type="ECO:0000256" key="2">
    <source>
        <dbReference type="ARBA" id="ARBA00023315"/>
    </source>
</evidence>
<feature type="domain" description="N-acetyltransferase" evidence="4">
    <location>
        <begin position="13"/>
        <end position="179"/>
    </location>
</feature>
<dbReference type="InterPro" id="IPR051531">
    <property type="entry name" value="N-acetyltransferase"/>
</dbReference>
<evidence type="ECO:0000313" key="5">
    <source>
        <dbReference type="EMBL" id="MBD2291931.1"/>
    </source>
</evidence>
<dbReference type="Proteomes" id="UP000662185">
    <property type="component" value="Unassembled WGS sequence"/>
</dbReference>